<dbReference type="AlphaFoldDB" id="A0A3B1BME7"/>
<dbReference type="EMBL" id="UOFY01000075">
    <property type="protein sequence ID" value="VAX11740.1"/>
    <property type="molecule type" value="Genomic_DNA"/>
</dbReference>
<accession>A0A3B1BME7</accession>
<proteinExistence type="predicted"/>
<keyword evidence="1" id="KW-1133">Transmembrane helix</keyword>
<organism evidence="2">
    <name type="scientific">hydrothermal vent metagenome</name>
    <dbReference type="NCBI Taxonomy" id="652676"/>
    <lineage>
        <taxon>unclassified sequences</taxon>
        <taxon>metagenomes</taxon>
        <taxon>ecological metagenomes</taxon>
    </lineage>
</organism>
<name>A0A3B1BME7_9ZZZZ</name>
<gene>
    <name evidence="2" type="ORF">MNBD_GAMMA25-2156</name>
</gene>
<evidence type="ECO:0000313" key="2">
    <source>
        <dbReference type="EMBL" id="VAX11740.1"/>
    </source>
</evidence>
<protein>
    <submittedName>
        <fullName evidence="2">Uncharacterized protein</fullName>
    </submittedName>
</protein>
<evidence type="ECO:0000256" key="1">
    <source>
        <dbReference type="SAM" id="Phobius"/>
    </source>
</evidence>
<keyword evidence="1" id="KW-0472">Membrane</keyword>
<feature type="transmembrane region" description="Helical" evidence="1">
    <location>
        <begin position="156"/>
        <end position="172"/>
    </location>
</feature>
<keyword evidence="1" id="KW-0812">Transmembrane</keyword>
<sequence length="178" mass="19131">MKNTLRVSVLLIASLILGQAQAALQLSTGDSFSSDFYLLDDGNYFKITDNWWDLLIDFTSASFDPATENFNLSVYEGTGLTGASKIFTSVNSTNINSLYYDFDFNFLADRTGSFLIDQVNGDFSIESVTIATFGGSSAPSNVAVTIVTPSAVPVPAAFWLFASGLVACVGLVKRKSQV</sequence>
<reference evidence="2" key="1">
    <citation type="submission" date="2018-06" db="EMBL/GenBank/DDBJ databases">
        <authorList>
            <person name="Zhirakovskaya E."/>
        </authorList>
    </citation>
    <scope>NUCLEOTIDE SEQUENCE</scope>
</reference>